<dbReference type="InterPro" id="IPR018272">
    <property type="entry name" value="PRANC_domain"/>
</dbReference>
<evidence type="ECO:0000313" key="5">
    <source>
        <dbReference type="EMBL" id="ARF02647.1"/>
    </source>
</evidence>
<dbReference type="InterPro" id="IPR002110">
    <property type="entry name" value="Ankyrin_rpt"/>
</dbReference>
<proteinExistence type="predicted"/>
<dbReference type="SMART" id="SM00248">
    <property type="entry name" value="ANK"/>
    <property type="match status" value="10"/>
</dbReference>
<dbReference type="PANTHER" id="PTHR24198">
    <property type="entry name" value="ANKYRIN REPEAT AND PROTEIN KINASE DOMAIN-CONTAINING PROTEIN"/>
    <property type="match status" value="1"/>
</dbReference>
<feature type="repeat" description="ANK" evidence="3">
    <location>
        <begin position="96"/>
        <end position="122"/>
    </location>
</feature>
<feature type="repeat" description="ANK" evidence="3">
    <location>
        <begin position="379"/>
        <end position="411"/>
    </location>
</feature>
<dbReference type="InterPro" id="IPR036770">
    <property type="entry name" value="Ankyrin_rpt-contain_sf"/>
</dbReference>
<evidence type="ECO:0000256" key="2">
    <source>
        <dbReference type="ARBA" id="ARBA00023043"/>
    </source>
</evidence>
<keyword evidence="1" id="KW-0677">Repeat</keyword>
<dbReference type="Pfam" id="PF09372">
    <property type="entry name" value="PRANC"/>
    <property type="match status" value="1"/>
</dbReference>
<gene>
    <name evidence="5" type="primary">SWPV1-030</name>
</gene>
<evidence type="ECO:0000313" key="6">
    <source>
        <dbReference type="Proteomes" id="UP000315116"/>
    </source>
</evidence>
<organism evidence="5 6">
    <name type="scientific">Shearwaterpox virus</name>
    <dbReference type="NCBI Taxonomy" id="1974596"/>
    <lineage>
        <taxon>Viruses</taxon>
        <taxon>Varidnaviria</taxon>
        <taxon>Bamfordvirae</taxon>
        <taxon>Nucleocytoviricota</taxon>
        <taxon>Pokkesviricetes</taxon>
        <taxon>Chitovirales</taxon>
        <taxon>Poxviridae</taxon>
        <taxon>Chordopoxvirinae</taxon>
        <taxon>Avipoxvirus</taxon>
        <taxon>Avipoxvirus canarypox</taxon>
        <taxon>Canarypox virus</taxon>
    </lineage>
</organism>
<keyword evidence="2 3" id="KW-0040">ANK repeat</keyword>
<dbReference type="SUPFAM" id="SSF48403">
    <property type="entry name" value="Ankyrin repeat"/>
    <property type="match status" value="2"/>
</dbReference>
<dbReference type="PROSITE" id="PS50297">
    <property type="entry name" value="ANK_REP_REGION"/>
    <property type="match status" value="2"/>
</dbReference>
<reference evidence="5 6" key="1">
    <citation type="journal article" date="2017" name="BMC Genomics">
        <title>Genomic characterization of two novel pathogenic avipoxviruses isolated from pacific shearwaters (Ardenna spp.).</title>
        <authorList>
            <person name="Sarker S."/>
            <person name="Das S."/>
            <person name="Lavers J.L."/>
            <person name="Hutton I."/>
            <person name="Helbig K."/>
            <person name="Imbery J."/>
            <person name="Upton C."/>
            <person name="Raidal S.R."/>
        </authorList>
    </citation>
    <scope>NUCLEOTIDE SEQUENCE [LARGE SCALE GENOMIC DNA]</scope>
    <source>
        <strain evidence="5 6">SWPV-1</strain>
    </source>
</reference>
<dbReference type="PROSITE" id="PS50088">
    <property type="entry name" value="ANK_REPEAT"/>
    <property type="match status" value="3"/>
</dbReference>
<feature type="domain" description="PRANC" evidence="4">
    <location>
        <begin position="500"/>
        <end position="588"/>
    </location>
</feature>
<dbReference type="EMBL" id="KX857216">
    <property type="protein sequence ID" value="ARF02647.1"/>
    <property type="molecule type" value="Genomic_DNA"/>
</dbReference>
<dbReference type="Proteomes" id="UP000315116">
    <property type="component" value="Segment"/>
</dbReference>
<dbReference type="PANTHER" id="PTHR24198:SF165">
    <property type="entry name" value="ANKYRIN REPEAT-CONTAINING PROTEIN-RELATED"/>
    <property type="match status" value="1"/>
</dbReference>
<dbReference type="Pfam" id="PF12796">
    <property type="entry name" value="Ank_2"/>
    <property type="match status" value="2"/>
</dbReference>
<evidence type="ECO:0000256" key="1">
    <source>
        <dbReference type="ARBA" id="ARBA00022737"/>
    </source>
</evidence>
<evidence type="ECO:0000259" key="4">
    <source>
        <dbReference type="Pfam" id="PF09372"/>
    </source>
</evidence>
<sequence length="589" mass="67467">MARSNIFTLVSANNVEAVSELINLYRNIVYKKNKKNKSPIYIAIHKKFHKMTELLLLNNSSLNTKIPPLIVAAKNNDLIMMKLLVKYGGNINDSYLGDTPLMIALRANYVNIVEYLLSLRADFLKSRHNKVYSYISMETYELLFRHNCNINIVDRHGHTPIYYAVNNTNLLKFLLNNNVAMNNNLEKWLVLKNSISLSIDRSILRQIYNSKVINNDNDDLLLYAVKNLNLKGVRFILEEGHYTDPIESVFNRSPLYYALKKRNIPIIEELIKYGAGKRMATLDISTLPLVISSYDIEMIKKILSLIREDIDPEYSMYLLLDAIKTTNVNIVKLILDLGVAVCIDKSSILPLQSAICKCNVKIIELLLDYGARIHVTDINGNTPLHEAVSVCHFYSIKRLLELGADINAINDKGHTPISLLCTLNSTFANIGNKSIDTNKCHEEKLMISHLMLLVKKNNDVKNNIGYKKSISVINKSSAYRYILLRCNEELEYLNTQHLGDGYTLLSFLIDENINNLIRFSKHPKLKKLRNLKFYRTTAEKILNRVKNRYVLVSKASDYMSKNITTNIPVEISSIICRMLTDKELENLIL</sequence>
<feature type="repeat" description="ANK" evidence="3">
    <location>
        <begin position="346"/>
        <end position="378"/>
    </location>
</feature>
<accession>A0A1V0S7Q3</accession>
<name>A0A1V0S7Q3_CNPV</name>
<protein>
    <submittedName>
        <fullName evidence="5">SWPV1-030</fullName>
    </submittedName>
</protein>
<dbReference type="Gene3D" id="1.25.40.20">
    <property type="entry name" value="Ankyrin repeat-containing domain"/>
    <property type="match status" value="2"/>
</dbReference>
<evidence type="ECO:0000256" key="3">
    <source>
        <dbReference type="PROSITE-ProRule" id="PRU00023"/>
    </source>
</evidence>